<gene>
    <name evidence="12" type="primary">LOC115229702</name>
</gene>
<feature type="compositionally biased region" description="Basic and acidic residues" evidence="10">
    <location>
        <begin position="583"/>
        <end position="598"/>
    </location>
</feature>
<feature type="region of interest" description="Disordered" evidence="10">
    <location>
        <begin position="782"/>
        <end position="801"/>
    </location>
</feature>
<feature type="compositionally biased region" description="Acidic residues" evidence="10">
    <location>
        <begin position="305"/>
        <end position="337"/>
    </location>
</feature>
<evidence type="ECO:0000256" key="7">
    <source>
        <dbReference type="ARBA" id="ARBA00033696"/>
    </source>
</evidence>
<organism evidence="11 12">
    <name type="scientific">Octopus sinensis</name>
    <name type="common">East Asian common octopus</name>
    <dbReference type="NCBI Taxonomy" id="2607531"/>
    <lineage>
        <taxon>Eukaryota</taxon>
        <taxon>Metazoa</taxon>
        <taxon>Spiralia</taxon>
        <taxon>Lophotrochozoa</taxon>
        <taxon>Mollusca</taxon>
        <taxon>Cephalopoda</taxon>
        <taxon>Coleoidea</taxon>
        <taxon>Octopodiformes</taxon>
        <taxon>Octopoda</taxon>
        <taxon>Incirrata</taxon>
        <taxon>Octopodidae</taxon>
        <taxon>Octopus</taxon>
    </lineage>
</organism>
<keyword evidence="6 9" id="KW-0067">ATP-binding</keyword>
<dbReference type="AlphaFoldDB" id="A0A7E6EK46"/>
<evidence type="ECO:0000256" key="8">
    <source>
        <dbReference type="ARBA" id="ARBA00034629"/>
    </source>
</evidence>
<dbReference type="KEGG" id="osn:115229702"/>
<keyword evidence="4 9" id="KW-0547">Nucleotide-binding</keyword>
<feature type="compositionally biased region" description="Low complexity" evidence="10">
    <location>
        <begin position="400"/>
        <end position="435"/>
    </location>
</feature>
<feature type="region of interest" description="Disordered" evidence="10">
    <location>
        <begin position="298"/>
        <end position="497"/>
    </location>
</feature>
<dbReference type="EC" id="2.7.4.24" evidence="9"/>
<evidence type="ECO:0000256" key="2">
    <source>
        <dbReference type="ARBA" id="ARBA00022490"/>
    </source>
</evidence>
<dbReference type="InterPro" id="IPR000560">
    <property type="entry name" value="His_Pase_clade-2"/>
</dbReference>
<sequence length="801" mass="89225">MKFVQNPRKMCEKVHDMVKEITTKIRSLKLELKTRELKLYHGESWELLIRRWAKLEKDFKTKQGLFDVSKIPDIYDCIKYDLQHNHRTLQYERAEELFNCSKALADIVIPQEYGITREEKLQIGQSLCTPLLRKIQSDLQQCLNFGQEETTRLDSRYSKGVASPQRFVRTRLYFTSESHIHSLLSMIRYGGLCDEIKDEQWRRAMEYISSTGELNYMTQIVIMMFEDPKKDPKSPERYHIELHFSPGAYTCCDTKRISRQGQLTKIEQLFMSDDQWRRTPSVSLSNLRSLSLMRANTPATAPADDLTDVLEVPDDEDGAEEEEQEEEEEEENDDAGTEEVRSEGDSGGGREKHRWQGTGWEEEKWEVQQKADAGMADKSNSGTPMRVARQGDKGGETGKAPSILTLSSLSLVSPSSSSSPSSSAAAAAVASHLTSRTVVTGGGIREEPLSDVTGGAVGKRGGEEEAEEDGENSCKPKKCVKIIPGPRSPDPNIPEWDWEDVEQPVSSVVAIPPINFQKGERRRSQSLAEPFTPKTLSNPIDIQNQTTKDDSDGSFKRKDTPHCRYVEMDDPFHAVMRSVRSQSLEEKRSHSLEDRDKYPSPGSTTCHIDRHYLTVQLPVADYKHRWSVSSMFAVKADQVPVTGLLLTSVLTGSASAPDLVTAYRVQNEEGIEGYTMVPSVRALETLHNALTLSDVNSFLQKAMSIGFNTPASSPPNEASLSSSQRPSIVPLGVLHKAQSLSSSTNSSAGPSSPTSCSTPVDLWQRLTMFISDNQNLNIPATTDAVSLSGSGDPSEFSKDPS</sequence>
<dbReference type="InterPro" id="IPR037446">
    <property type="entry name" value="His_Pase_VIP1"/>
</dbReference>
<evidence type="ECO:0000313" key="12">
    <source>
        <dbReference type="RefSeq" id="XP_036355207.1"/>
    </source>
</evidence>
<feature type="compositionally biased region" description="Polar residues" evidence="10">
    <location>
        <begin position="782"/>
        <end position="791"/>
    </location>
</feature>
<dbReference type="Pfam" id="PF00328">
    <property type="entry name" value="His_Phos_2"/>
    <property type="match status" value="1"/>
</dbReference>
<evidence type="ECO:0000256" key="3">
    <source>
        <dbReference type="ARBA" id="ARBA00022679"/>
    </source>
</evidence>
<feature type="region of interest" description="Disordered" evidence="10">
    <location>
        <begin position="579"/>
        <end position="603"/>
    </location>
</feature>
<comment type="similarity">
    <text evidence="1 9">Belongs to the histidine acid phosphatase family. VIP1 subfamily.</text>
</comment>
<reference evidence="12" key="1">
    <citation type="submission" date="2025-08" db="UniProtKB">
        <authorList>
            <consortium name="RefSeq"/>
        </authorList>
    </citation>
    <scope>IDENTIFICATION</scope>
</reference>
<dbReference type="PANTHER" id="PTHR12750:SF9">
    <property type="entry name" value="INOSITOL HEXAKISPHOSPHATE AND DIPHOSPHOINOSITOL-PENTAKISPHOSPHATE KINASE"/>
    <property type="match status" value="1"/>
</dbReference>
<dbReference type="GO" id="GO:0033857">
    <property type="term" value="F:5-diphosphoinositol pentakisphosphate 1-kinase activity"/>
    <property type="evidence" value="ECO:0007669"/>
    <property type="project" value="TreeGrafter"/>
</dbReference>
<dbReference type="SUPFAM" id="SSF53254">
    <property type="entry name" value="Phosphoglycerate mutase-like"/>
    <property type="match status" value="1"/>
</dbReference>
<comment type="function">
    <text evidence="9">Bifunctional inositol kinase that acts in concert with the IP6K kinases to synthesize the diphosphate group-containing inositol pyrophosphates diphosphoinositol pentakisphosphate, PP-InsP5, and bis-diphosphoinositol tetrakisphosphate, (PP)2-InsP4. PP-InsP5 and (PP)2-InsP4, also respectively called InsP7 and InsP8, may regulate a variety of cellular processes, including apoptosis, vesicle trafficking, cytoskeletal dynamics, and exocytosis. Phosphorylates inositol hexakisphosphate (InsP6).</text>
</comment>
<proteinExistence type="inferred from homology"/>
<evidence type="ECO:0000256" key="4">
    <source>
        <dbReference type="ARBA" id="ARBA00022741"/>
    </source>
</evidence>
<feature type="compositionally biased region" description="Basic and acidic residues" evidence="10">
    <location>
        <begin position="338"/>
        <end position="350"/>
    </location>
</feature>
<feature type="compositionally biased region" description="Basic and acidic residues" evidence="10">
    <location>
        <begin position="547"/>
        <end position="557"/>
    </location>
</feature>
<evidence type="ECO:0000256" key="10">
    <source>
        <dbReference type="SAM" id="MobiDB-lite"/>
    </source>
</evidence>
<keyword evidence="3 9" id="KW-0808">Transferase</keyword>
<evidence type="ECO:0000313" key="11">
    <source>
        <dbReference type="Proteomes" id="UP000515154"/>
    </source>
</evidence>
<comment type="subcellular location">
    <subcellularLocation>
        <location evidence="9">Cytoplasm</location>
        <location evidence="9">Cytosol</location>
    </subcellularLocation>
</comment>
<evidence type="ECO:0000256" key="5">
    <source>
        <dbReference type="ARBA" id="ARBA00022777"/>
    </source>
</evidence>
<comment type="catalytic activity">
    <reaction evidence="8">
        <text>1D-myo-inositol hexakisphosphate + ATP = 1-diphospho-1D-myo-inositol 2,3,4,5,6-pentakisphosphate + ADP</text>
        <dbReference type="Rhea" id="RHEA:37459"/>
        <dbReference type="ChEBI" id="CHEBI:30616"/>
        <dbReference type="ChEBI" id="CHEBI:58130"/>
        <dbReference type="ChEBI" id="CHEBI:74946"/>
        <dbReference type="ChEBI" id="CHEBI:456216"/>
        <dbReference type="EC" id="2.7.4.24"/>
    </reaction>
    <physiologicalReaction direction="left-to-right" evidence="8">
        <dbReference type="Rhea" id="RHEA:37460"/>
    </physiologicalReaction>
</comment>
<dbReference type="GO" id="GO:0006020">
    <property type="term" value="P:inositol metabolic process"/>
    <property type="evidence" value="ECO:0007669"/>
    <property type="project" value="TreeGrafter"/>
</dbReference>
<dbReference type="GO" id="GO:0000828">
    <property type="term" value="F:inositol hexakisphosphate kinase activity"/>
    <property type="evidence" value="ECO:0007669"/>
    <property type="project" value="UniProtKB-ARBA"/>
</dbReference>
<keyword evidence="5 9" id="KW-0418">Kinase</keyword>
<accession>A0A7E6EK46</accession>
<dbReference type="PANTHER" id="PTHR12750">
    <property type="entry name" value="DIPHOSPHOINOSITOL PENTAKISPHOSPHATE KINASE"/>
    <property type="match status" value="1"/>
</dbReference>
<protein>
    <recommendedName>
        <fullName evidence="9">Inositol hexakisphosphate and diphosphoinositol-pentakisphosphate kinase</fullName>
        <ecNumber evidence="9">2.7.4.24</ecNumber>
    </recommendedName>
</protein>
<comment type="catalytic activity">
    <reaction evidence="7">
        <text>5-diphospho-1D-myo-inositol 1,2,3,4,6-pentakisphosphate + ATP + H(+) = 1,5-bis(diphospho)-1D-myo-inositol 2,3,4,6-tetrakisphosphate + ADP</text>
        <dbReference type="Rhea" id="RHEA:10276"/>
        <dbReference type="ChEBI" id="CHEBI:15378"/>
        <dbReference type="ChEBI" id="CHEBI:30616"/>
        <dbReference type="ChEBI" id="CHEBI:58628"/>
        <dbReference type="ChEBI" id="CHEBI:77983"/>
        <dbReference type="ChEBI" id="CHEBI:456216"/>
        <dbReference type="EC" id="2.7.4.24"/>
    </reaction>
    <physiologicalReaction direction="left-to-right" evidence="7">
        <dbReference type="Rhea" id="RHEA:10277"/>
    </physiologicalReaction>
</comment>
<evidence type="ECO:0000256" key="6">
    <source>
        <dbReference type="ARBA" id="ARBA00022840"/>
    </source>
</evidence>
<keyword evidence="2 9" id="KW-0963">Cytoplasm</keyword>
<evidence type="ECO:0000256" key="1">
    <source>
        <dbReference type="ARBA" id="ARBA00005609"/>
    </source>
</evidence>
<keyword evidence="11" id="KW-1185">Reference proteome</keyword>
<dbReference type="GO" id="GO:0032958">
    <property type="term" value="P:inositol phosphate biosynthetic process"/>
    <property type="evidence" value="ECO:0007669"/>
    <property type="project" value="TreeGrafter"/>
</dbReference>
<feature type="compositionally biased region" description="Polar residues" evidence="10">
    <location>
        <begin position="534"/>
        <end position="546"/>
    </location>
</feature>
<feature type="region of interest" description="Disordered" evidence="10">
    <location>
        <begin position="517"/>
        <end position="557"/>
    </location>
</feature>
<dbReference type="GO" id="GO:0005829">
    <property type="term" value="C:cytosol"/>
    <property type="evidence" value="ECO:0007669"/>
    <property type="project" value="UniProtKB-SubCell"/>
</dbReference>
<dbReference type="RefSeq" id="XP_036355207.1">
    <property type="nucleotide sequence ID" value="XM_036499314.1"/>
</dbReference>
<evidence type="ECO:0000256" key="9">
    <source>
        <dbReference type="RuleBase" id="RU365032"/>
    </source>
</evidence>
<dbReference type="Proteomes" id="UP000515154">
    <property type="component" value="Unplaced"/>
</dbReference>
<dbReference type="InterPro" id="IPR029033">
    <property type="entry name" value="His_PPase_superfam"/>
</dbReference>
<dbReference type="GO" id="GO:0005524">
    <property type="term" value="F:ATP binding"/>
    <property type="evidence" value="ECO:0007669"/>
    <property type="project" value="UniProtKB-KW"/>
</dbReference>
<dbReference type="CDD" id="cd07061">
    <property type="entry name" value="HP_HAP_like"/>
    <property type="match status" value="1"/>
</dbReference>
<name>A0A7E6EK46_9MOLL</name>